<evidence type="ECO:0000256" key="8">
    <source>
        <dbReference type="SAM" id="Phobius"/>
    </source>
</evidence>
<keyword evidence="4" id="KW-0808">Transferase</keyword>
<keyword evidence="10" id="KW-1185">Reference proteome</keyword>
<keyword evidence="2" id="KW-1003">Cell membrane</keyword>
<evidence type="ECO:0000256" key="2">
    <source>
        <dbReference type="ARBA" id="ARBA00022475"/>
    </source>
</evidence>
<dbReference type="Proteomes" id="UP001065174">
    <property type="component" value="Chromosome"/>
</dbReference>
<evidence type="ECO:0000256" key="4">
    <source>
        <dbReference type="ARBA" id="ARBA00022679"/>
    </source>
</evidence>
<dbReference type="PANTHER" id="PTHR33908:SF11">
    <property type="entry name" value="MEMBRANE PROTEIN"/>
    <property type="match status" value="1"/>
</dbReference>
<evidence type="ECO:0000256" key="3">
    <source>
        <dbReference type="ARBA" id="ARBA00022676"/>
    </source>
</evidence>
<feature type="transmembrane region" description="Helical" evidence="8">
    <location>
        <begin position="350"/>
        <end position="369"/>
    </location>
</feature>
<dbReference type="RefSeq" id="WP_262310574.1">
    <property type="nucleotide sequence ID" value="NZ_CP106679.1"/>
</dbReference>
<keyword evidence="5 8" id="KW-0812">Transmembrane</keyword>
<dbReference type="PANTHER" id="PTHR33908">
    <property type="entry name" value="MANNOSYLTRANSFERASE YKCB-RELATED"/>
    <property type="match status" value="1"/>
</dbReference>
<evidence type="ECO:0000256" key="5">
    <source>
        <dbReference type="ARBA" id="ARBA00022692"/>
    </source>
</evidence>
<reference evidence="9" key="1">
    <citation type="submission" date="2022-09" db="EMBL/GenBank/DDBJ databases">
        <title>Comparative genomics and taxonomic characterization of three novel marine species of genus Reichenbachiella exhibiting antioxidant and polysaccharide degradation activities.</title>
        <authorList>
            <person name="Muhammad N."/>
            <person name="Lee Y.-J."/>
            <person name="Ko J."/>
            <person name="Kim S.-G."/>
        </authorList>
    </citation>
    <scope>NUCLEOTIDE SEQUENCE</scope>
    <source>
        <strain evidence="9">BKB1-1</strain>
    </source>
</reference>
<feature type="transmembrane region" description="Helical" evidence="8">
    <location>
        <begin position="381"/>
        <end position="398"/>
    </location>
</feature>
<keyword evidence="6 8" id="KW-1133">Transmembrane helix</keyword>
<accession>A0ABY6CT26</accession>
<dbReference type="EMBL" id="CP106679">
    <property type="protein sequence ID" value="UXP33145.1"/>
    <property type="molecule type" value="Genomic_DNA"/>
</dbReference>
<feature type="transmembrane region" description="Helical" evidence="8">
    <location>
        <begin position="318"/>
        <end position="338"/>
    </location>
</feature>
<dbReference type="InterPro" id="IPR050297">
    <property type="entry name" value="LipidA_mod_glycosyltrf_83"/>
</dbReference>
<feature type="transmembrane region" description="Helical" evidence="8">
    <location>
        <begin position="154"/>
        <end position="171"/>
    </location>
</feature>
<proteinExistence type="predicted"/>
<evidence type="ECO:0000256" key="6">
    <source>
        <dbReference type="ARBA" id="ARBA00022989"/>
    </source>
</evidence>
<feature type="transmembrane region" description="Helical" evidence="8">
    <location>
        <begin position="289"/>
        <end position="306"/>
    </location>
</feature>
<feature type="transmembrane region" description="Helical" evidence="8">
    <location>
        <begin position="131"/>
        <end position="148"/>
    </location>
</feature>
<gene>
    <name evidence="9" type="ORF">N6H18_04150</name>
</gene>
<evidence type="ECO:0008006" key="11">
    <source>
        <dbReference type="Google" id="ProtNLM"/>
    </source>
</evidence>
<keyword evidence="3" id="KW-0328">Glycosyltransferase</keyword>
<evidence type="ECO:0000256" key="1">
    <source>
        <dbReference type="ARBA" id="ARBA00004651"/>
    </source>
</evidence>
<organism evidence="9 10">
    <name type="scientific">Reichenbachiella agarivorans</name>
    <dbReference type="NCBI Taxonomy" id="2979464"/>
    <lineage>
        <taxon>Bacteria</taxon>
        <taxon>Pseudomonadati</taxon>
        <taxon>Bacteroidota</taxon>
        <taxon>Cytophagia</taxon>
        <taxon>Cytophagales</taxon>
        <taxon>Reichenbachiellaceae</taxon>
        <taxon>Reichenbachiella</taxon>
    </lineage>
</organism>
<name>A0ABY6CT26_9BACT</name>
<keyword evidence="7 8" id="KW-0472">Membrane</keyword>
<feature type="transmembrane region" description="Helical" evidence="8">
    <location>
        <begin position="183"/>
        <end position="212"/>
    </location>
</feature>
<feature type="transmembrane region" description="Helical" evidence="8">
    <location>
        <begin position="218"/>
        <end position="238"/>
    </location>
</feature>
<protein>
    <recommendedName>
        <fullName evidence="11">Dolichyl-phosphate-mannose-protein mannosyltransferase</fullName>
    </recommendedName>
</protein>
<evidence type="ECO:0000256" key="7">
    <source>
        <dbReference type="ARBA" id="ARBA00023136"/>
    </source>
</evidence>
<feature type="transmembrane region" description="Helical" evidence="8">
    <location>
        <begin position="106"/>
        <end position="124"/>
    </location>
</feature>
<sequence length="417" mass="48247">MFNLLIFEVIPFHLLLLKDGKLAATDQSTKLIHYISLLIYILSALLLYYSSHDLNMSFDSYQYLAAAQSFADSGTLLNADGSVYSNWGPMFPVILSFVADVDNYRAVNLVVYAMLFWLSHLLIVRMVDTPILRLLVSLWIAFSTPVLMQFNFLWSESIFIFLFLVQIIVFFRYRETNKMGWLILLIVLSAVSCLQRYAGLFIIPGFALLIIMDRGYKLRSFLISFVYGGLACLPVLVWMYSRYQSSGGGFSMFLTNLYASFFSNLYRSYYQDVFFSWFVPSSLTFELGHYYVLGTLILVILFRKQLKVPRFKFEIQSLLILSGVYFLFLNLIDYSAIIHPDMTFGGLSDFERYLSIIYIPVILLLFVWLSQKLPLIEHKTTRVVLLGLICLWSIYPISRSIKNTLDWKEYTSSAVVK</sequence>
<feature type="transmembrane region" description="Helical" evidence="8">
    <location>
        <begin position="31"/>
        <end position="49"/>
    </location>
</feature>
<comment type="subcellular location">
    <subcellularLocation>
        <location evidence="1">Cell membrane</location>
        <topology evidence="1">Multi-pass membrane protein</topology>
    </subcellularLocation>
</comment>
<evidence type="ECO:0000313" key="10">
    <source>
        <dbReference type="Proteomes" id="UP001065174"/>
    </source>
</evidence>
<evidence type="ECO:0000313" key="9">
    <source>
        <dbReference type="EMBL" id="UXP33145.1"/>
    </source>
</evidence>
<feature type="transmembrane region" description="Helical" evidence="8">
    <location>
        <begin position="250"/>
        <end position="269"/>
    </location>
</feature>